<gene>
    <name evidence="1" type="ORF">BU25DRAFT_452704</name>
</gene>
<reference evidence="1" key="1">
    <citation type="journal article" date="2020" name="Stud. Mycol.">
        <title>101 Dothideomycetes genomes: a test case for predicting lifestyles and emergence of pathogens.</title>
        <authorList>
            <person name="Haridas S."/>
            <person name="Albert R."/>
            <person name="Binder M."/>
            <person name="Bloem J."/>
            <person name="Labutti K."/>
            <person name="Salamov A."/>
            <person name="Andreopoulos B."/>
            <person name="Baker S."/>
            <person name="Barry K."/>
            <person name="Bills G."/>
            <person name="Bluhm B."/>
            <person name="Cannon C."/>
            <person name="Castanera R."/>
            <person name="Culley D."/>
            <person name="Daum C."/>
            <person name="Ezra D."/>
            <person name="Gonzalez J."/>
            <person name="Henrissat B."/>
            <person name="Kuo A."/>
            <person name="Liang C."/>
            <person name="Lipzen A."/>
            <person name="Lutzoni F."/>
            <person name="Magnuson J."/>
            <person name="Mondo S."/>
            <person name="Nolan M."/>
            <person name="Ohm R."/>
            <person name="Pangilinan J."/>
            <person name="Park H.-J."/>
            <person name="Ramirez L."/>
            <person name="Alfaro M."/>
            <person name="Sun H."/>
            <person name="Tritt A."/>
            <person name="Yoshinaga Y."/>
            <person name="Zwiers L.-H."/>
            <person name="Turgeon B."/>
            <person name="Goodwin S."/>
            <person name="Spatafora J."/>
            <person name="Crous P."/>
            <person name="Grigoriev I."/>
        </authorList>
    </citation>
    <scope>NUCLEOTIDE SEQUENCE</scope>
    <source>
        <strain evidence="1">CBS 525.71</strain>
    </source>
</reference>
<dbReference type="EMBL" id="MU006755">
    <property type="protein sequence ID" value="KAF2621439.1"/>
    <property type="molecule type" value="Genomic_DNA"/>
</dbReference>
<organism evidence="1 2">
    <name type="scientific">Macroventuria anomochaeta</name>
    <dbReference type="NCBI Taxonomy" id="301207"/>
    <lineage>
        <taxon>Eukaryota</taxon>
        <taxon>Fungi</taxon>
        <taxon>Dikarya</taxon>
        <taxon>Ascomycota</taxon>
        <taxon>Pezizomycotina</taxon>
        <taxon>Dothideomycetes</taxon>
        <taxon>Pleosporomycetidae</taxon>
        <taxon>Pleosporales</taxon>
        <taxon>Pleosporineae</taxon>
        <taxon>Didymellaceae</taxon>
        <taxon>Macroventuria</taxon>
    </lineage>
</organism>
<proteinExistence type="predicted"/>
<accession>A0ACB6RI51</accession>
<sequence>MSRPAVTSYNTTMQRGPPRIFSTQIAISPHHLCRTLAETRALTATRYGTFLLQFSSSLTLLATAENAAALGCQSFWPGRRRHLWVCVHFHMPARNRALTPVGEGCPRLMDGRQLQFSVQVFGVVSEPRVIIGGMLACRRQRRLIGGQIRSRPGSSIHLRTRQAGARQRSGIPAHNMRAPWPIFTKSHLIGCSPRAEATDPPWATQSGGQTCRSPDIYS</sequence>
<evidence type="ECO:0000313" key="1">
    <source>
        <dbReference type="EMBL" id="KAF2621439.1"/>
    </source>
</evidence>
<name>A0ACB6RI51_9PLEO</name>
<keyword evidence="2" id="KW-1185">Reference proteome</keyword>
<comment type="caution">
    <text evidence="1">The sequence shown here is derived from an EMBL/GenBank/DDBJ whole genome shotgun (WGS) entry which is preliminary data.</text>
</comment>
<evidence type="ECO:0000313" key="2">
    <source>
        <dbReference type="Proteomes" id="UP000799754"/>
    </source>
</evidence>
<protein>
    <submittedName>
        <fullName evidence="1">Uncharacterized protein</fullName>
    </submittedName>
</protein>
<dbReference type="Proteomes" id="UP000799754">
    <property type="component" value="Unassembled WGS sequence"/>
</dbReference>